<evidence type="ECO:0008006" key="9">
    <source>
        <dbReference type="Google" id="ProtNLM"/>
    </source>
</evidence>
<evidence type="ECO:0000256" key="3">
    <source>
        <dbReference type="ARBA" id="ARBA00022806"/>
    </source>
</evidence>
<dbReference type="Gene3D" id="3.40.50.300">
    <property type="entry name" value="P-loop containing nucleotide triphosphate hydrolases"/>
    <property type="match status" value="2"/>
</dbReference>
<dbReference type="Pfam" id="PF04851">
    <property type="entry name" value="ResIII"/>
    <property type="match status" value="1"/>
</dbReference>
<reference evidence="7 8" key="1">
    <citation type="journal article" date="2008" name="ISME J.">
        <title>Comparative genomics of two ecotypes of the marine planktonic copiotroph Alteromonas macleodii suggests alternative lifestyles associated with different kinds of particulate organic matter.</title>
        <authorList>
            <person name="Ivars-Martinez E."/>
            <person name="Martin-Cuadrado A.B."/>
            <person name="D'Auria G."/>
            <person name="Mira A."/>
            <person name="Ferriera S."/>
            <person name="Johnson J."/>
            <person name="Friedman R."/>
            <person name="Rodriguez-Valera F."/>
        </authorList>
    </citation>
    <scope>NUCLEOTIDE SEQUENCE [LARGE SCALE GENOMIC DNA]</scope>
    <source>
        <strain evidence="8">DSM 17117 / CIP 110805 / LMG 28347 / Deep ecotype</strain>
    </source>
</reference>
<dbReference type="HOGENOM" id="CLU_024175_0_0_6"/>
<sequence>MSSSFRDLVFPKSFEYTTDGQNLPIEFYLDVIPLSKSIHLKLGYFSSKALRLLSCALAQFIYRGGTLNIVSNHFVYGEDRALFSEDSLLSEELDLKNLVHIKSALTTSEEHFFNCLKYLRKQGRLRIVPVMLKPARMTHFKQGVFTDHFDNEIFMDGSCNFTANGLLENAETLSVFRLWASTFEQSKGQGKKSEIEAILNKENGQYRYLDESQLLDAVETLGEDKSLVELLANEAKLLEASSDKFFNISRKLKEAAANLEKQIEEYNETPRFPFETGPREYQKEAYSNWKQNDFKGIFLMATGTGKTITALNCLLNIYEMEGYYQSVILVPGKTLLKQWIGEAKSFNFRNIIPCSSEFKTWEQDLNKLQSNLRFNKKKSFVLITTYTTFSSEKFQRYFTKIPSPALLIADEAHAFGSPKLKTILEKLHIERRIALSATIKRQFDEDGNQAIEHAFNSRHPYTYNFPMSKAIQEGVLCKYDYFPHFVQLNEQENEEYYATSKELLKYFDFETNRFKDSEYVQMLLIKRKRIIHKAEDKLRVFKSILAKHKAKYKTLSFSFVYAPEGDYESEDTEQKNILDEFIRVYETNYPNYKAHAFTGKTESRDLTMQHFQNGIIDTLFSMKCLDEGVDVPRTELAIFCASSGNPRQFVQRRGRVLRKHKDKHVALIHDMVVIPPPPSDPDTFRFERKILKDEIVRVVYFASLARNYSNVMSLFEPICKQYQIDLYGLQDEIEDFQ</sequence>
<name>F2G2Q4_ALTMD</name>
<evidence type="ECO:0000259" key="5">
    <source>
        <dbReference type="PROSITE" id="PS51192"/>
    </source>
</evidence>
<keyword evidence="2" id="KW-0378">Hydrolase</keyword>
<dbReference type="RefSeq" id="WP_012516638.1">
    <property type="nucleotide sequence ID" value="NC_011138.3"/>
</dbReference>
<dbReference type="InterPro" id="IPR001650">
    <property type="entry name" value="Helicase_C-like"/>
</dbReference>
<dbReference type="PANTHER" id="PTHR11274:SF0">
    <property type="entry name" value="GENERAL TRANSCRIPTION AND DNA REPAIR FACTOR IIH HELICASE SUBUNIT XPB"/>
    <property type="match status" value="1"/>
</dbReference>
<dbReference type="Pfam" id="PF00271">
    <property type="entry name" value="Helicase_C"/>
    <property type="match status" value="1"/>
</dbReference>
<dbReference type="InterPro" id="IPR027417">
    <property type="entry name" value="P-loop_NTPase"/>
</dbReference>
<dbReference type="PANTHER" id="PTHR11274">
    <property type="entry name" value="RAD25/XP-B DNA REPAIR HELICASE"/>
    <property type="match status" value="1"/>
</dbReference>
<evidence type="ECO:0000256" key="4">
    <source>
        <dbReference type="ARBA" id="ARBA00022840"/>
    </source>
</evidence>
<dbReference type="Proteomes" id="UP000001870">
    <property type="component" value="Chromosome"/>
</dbReference>
<evidence type="ECO:0000256" key="2">
    <source>
        <dbReference type="ARBA" id="ARBA00022801"/>
    </source>
</evidence>
<organism evidence="7 8">
    <name type="scientific">Alteromonas mediterranea (strain DSM 17117 / CIP 110805 / LMG 28347 / Deep ecotype)</name>
    <dbReference type="NCBI Taxonomy" id="1774373"/>
    <lineage>
        <taxon>Bacteria</taxon>
        <taxon>Pseudomonadati</taxon>
        <taxon>Pseudomonadota</taxon>
        <taxon>Gammaproteobacteria</taxon>
        <taxon>Alteromonadales</taxon>
        <taxon>Alteromonadaceae</taxon>
        <taxon>Alteromonas/Salinimonas group</taxon>
        <taxon>Alteromonas</taxon>
    </lineage>
</organism>
<dbReference type="GO" id="GO:0003677">
    <property type="term" value="F:DNA binding"/>
    <property type="evidence" value="ECO:0007669"/>
    <property type="project" value="InterPro"/>
</dbReference>
<dbReference type="SUPFAM" id="SSF52540">
    <property type="entry name" value="P-loop containing nucleoside triphosphate hydrolases"/>
    <property type="match status" value="1"/>
</dbReference>
<dbReference type="SMART" id="SM00487">
    <property type="entry name" value="DEXDc"/>
    <property type="match status" value="1"/>
</dbReference>
<accession>F2G2Q4</accession>
<keyword evidence="4" id="KW-0067">ATP-binding</keyword>
<feature type="domain" description="Helicase C-terminal" evidence="6">
    <location>
        <begin position="540"/>
        <end position="712"/>
    </location>
</feature>
<proteinExistence type="predicted"/>
<dbReference type="SMART" id="SM00490">
    <property type="entry name" value="HELICc"/>
    <property type="match status" value="1"/>
</dbReference>
<dbReference type="AlphaFoldDB" id="F2G2Q4"/>
<keyword evidence="8" id="KW-1185">Reference proteome</keyword>
<dbReference type="EMBL" id="CP001103">
    <property type="protein sequence ID" value="AEA96264.1"/>
    <property type="molecule type" value="Genomic_DNA"/>
</dbReference>
<evidence type="ECO:0000313" key="8">
    <source>
        <dbReference type="Proteomes" id="UP000001870"/>
    </source>
</evidence>
<feature type="domain" description="Helicase ATP-binding" evidence="5">
    <location>
        <begin position="287"/>
        <end position="457"/>
    </location>
</feature>
<dbReference type="InterPro" id="IPR014001">
    <property type="entry name" value="Helicase_ATP-bd"/>
</dbReference>
<gene>
    <name evidence="7" type="ordered locus">MADE_1000575</name>
</gene>
<dbReference type="PROSITE" id="PS51192">
    <property type="entry name" value="HELICASE_ATP_BIND_1"/>
    <property type="match status" value="1"/>
</dbReference>
<evidence type="ECO:0000313" key="7">
    <source>
        <dbReference type="EMBL" id="AEA96264.1"/>
    </source>
</evidence>
<dbReference type="PATRIC" id="fig|314275.5.peg.122"/>
<keyword evidence="3" id="KW-0347">Helicase</keyword>
<dbReference type="KEGG" id="amc:MADE_1000575"/>
<dbReference type="InterPro" id="IPR050615">
    <property type="entry name" value="ATP-dep_DNA_Helicase"/>
</dbReference>
<dbReference type="CDD" id="cd09179">
    <property type="entry name" value="PLDc_N_DEXD_a"/>
    <property type="match status" value="1"/>
</dbReference>
<keyword evidence="1" id="KW-0547">Nucleotide-binding</keyword>
<dbReference type="GO" id="GO:0016787">
    <property type="term" value="F:hydrolase activity"/>
    <property type="evidence" value="ECO:0007669"/>
    <property type="project" value="UniProtKB-KW"/>
</dbReference>
<dbReference type="GO" id="GO:0004386">
    <property type="term" value="F:helicase activity"/>
    <property type="evidence" value="ECO:0007669"/>
    <property type="project" value="UniProtKB-KW"/>
</dbReference>
<protein>
    <recommendedName>
        <fullName evidence="9">DNA repair helicase</fullName>
    </recommendedName>
</protein>
<reference evidence="7 8" key="2">
    <citation type="journal article" date="2015" name="Antonie Van Leeuwenhoek">
        <title>Ecophysiological diversity of a novel member of the genus Alteromonas, and description of Alteromonas mediterranea sp. nov.</title>
        <authorList>
            <person name="Ivanova E.P."/>
            <person name="Lopez-Perez M."/>
            <person name="Zabalos M."/>
            <person name="Nguyen S.H."/>
            <person name="Webb H.K."/>
            <person name="Ryan J."/>
            <person name="Lagutin K."/>
            <person name="Vyssotski M."/>
            <person name="Crawford R.J."/>
            <person name="Rodriguez-Valera F."/>
        </authorList>
    </citation>
    <scope>NUCLEOTIDE SEQUENCE [LARGE SCALE GENOMIC DNA]</scope>
    <source>
        <strain evidence="8">DSM 17117 / CIP 110805 / LMG 28347 / Deep ecotype</strain>
    </source>
</reference>
<dbReference type="PROSITE" id="PS51194">
    <property type="entry name" value="HELICASE_CTER"/>
    <property type="match status" value="1"/>
</dbReference>
<dbReference type="GO" id="GO:0005524">
    <property type="term" value="F:ATP binding"/>
    <property type="evidence" value="ECO:0007669"/>
    <property type="project" value="UniProtKB-KW"/>
</dbReference>
<dbReference type="InterPro" id="IPR006935">
    <property type="entry name" value="Helicase/UvrB_N"/>
</dbReference>
<evidence type="ECO:0000256" key="1">
    <source>
        <dbReference type="ARBA" id="ARBA00022741"/>
    </source>
</evidence>
<evidence type="ECO:0000259" key="6">
    <source>
        <dbReference type="PROSITE" id="PS51194"/>
    </source>
</evidence>